<evidence type="ECO:0000256" key="7">
    <source>
        <dbReference type="ARBA" id="ARBA00023136"/>
    </source>
</evidence>
<reference evidence="11 12" key="1">
    <citation type="submission" date="2020-05" db="EMBL/GenBank/DDBJ databases">
        <title>Azospirillum oleiclasticum sp. nov, a nitrogen-fixing and heavy crude oil-emulsifying bacterium isolated from the crude oil of Yumen Oilfield.</title>
        <authorList>
            <person name="Wu D."/>
            <person name="Cai M."/>
            <person name="Zhang X."/>
        </authorList>
    </citation>
    <scope>NUCLEOTIDE SEQUENCE [LARGE SCALE GENOMIC DNA]</scope>
    <source>
        <strain evidence="11 12">ROY-1-1-2</strain>
    </source>
</reference>
<comment type="subcellular location">
    <subcellularLocation>
        <location evidence="1 9">Cell inner membrane</location>
        <topology evidence="1 9">Multi-pass membrane protein</topology>
    </subcellularLocation>
</comment>
<comment type="similarity">
    <text evidence="8 9">Belongs to the TRAP transporter small permease family.</text>
</comment>
<keyword evidence="3" id="KW-1003">Cell membrane</keyword>
<evidence type="ECO:0000313" key="12">
    <source>
        <dbReference type="Proteomes" id="UP000584642"/>
    </source>
</evidence>
<feature type="transmembrane region" description="Helical" evidence="9">
    <location>
        <begin position="60"/>
        <end position="82"/>
    </location>
</feature>
<dbReference type="EMBL" id="JABFDB010000004">
    <property type="protein sequence ID" value="NYZ19627.1"/>
    <property type="molecule type" value="Genomic_DNA"/>
</dbReference>
<evidence type="ECO:0000256" key="3">
    <source>
        <dbReference type="ARBA" id="ARBA00022475"/>
    </source>
</evidence>
<evidence type="ECO:0000256" key="6">
    <source>
        <dbReference type="ARBA" id="ARBA00022989"/>
    </source>
</evidence>
<evidence type="ECO:0000256" key="9">
    <source>
        <dbReference type="RuleBase" id="RU369079"/>
    </source>
</evidence>
<keyword evidence="4 9" id="KW-0997">Cell inner membrane</keyword>
<evidence type="ECO:0000259" key="10">
    <source>
        <dbReference type="Pfam" id="PF04290"/>
    </source>
</evidence>
<keyword evidence="6 9" id="KW-1133">Transmembrane helix</keyword>
<proteinExistence type="inferred from homology"/>
<sequence length="141" mass="16462">MLTAQVVLRFVFNIGVSWLEEVIRFVFVWSVYASFLVAAEDDRHIRVALHLSWLPQRWQTVMLTLADLVWIAFNLTVVWFGAVYAQSLFEFPYISQTTGINMVWVFLVVPMGFLLLSVRVARFMAKRWRGEATLRDSRLDS</sequence>
<evidence type="ECO:0000256" key="4">
    <source>
        <dbReference type="ARBA" id="ARBA00022519"/>
    </source>
</evidence>
<evidence type="ECO:0000313" key="11">
    <source>
        <dbReference type="EMBL" id="NYZ19627.1"/>
    </source>
</evidence>
<organism evidence="11 12">
    <name type="scientific">Azospirillum oleiclasticum</name>
    <dbReference type="NCBI Taxonomy" id="2735135"/>
    <lineage>
        <taxon>Bacteria</taxon>
        <taxon>Pseudomonadati</taxon>
        <taxon>Pseudomonadota</taxon>
        <taxon>Alphaproteobacteria</taxon>
        <taxon>Rhodospirillales</taxon>
        <taxon>Azospirillaceae</taxon>
        <taxon>Azospirillum</taxon>
    </lineage>
</organism>
<dbReference type="Proteomes" id="UP000584642">
    <property type="component" value="Unassembled WGS sequence"/>
</dbReference>
<dbReference type="Pfam" id="PF04290">
    <property type="entry name" value="DctQ"/>
    <property type="match status" value="1"/>
</dbReference>
<dbReference type="PANTHER" id="PTHR35011:SF2">
    <property type="entry name" value="2,3-DIKETO-L-GULONATE TRAP TRANSPORTER SMALL PERMEASE PROTEIN YIAM"/>
    <property type="match status" value="1"/>
</dbReference>
<evidence type="ECO:0000256" key="8">
    <source>
        <dbReference type="ARBA" id="ARBA00038436"/>
    </source>
</evidence>
<evidence type="ECO:0000256" key="5">
    <source>
        <dbReference type="ARBA" id="ARBA00022692"/>
    </source>
</evidence>
<keyword evidence="7 9" id="KW-0472">Membrane</keyword>
<keyword evidence="5 9" id="KW-0812">Transmembrane</keyword>
<evidence type="ECO:0000256" key="1">
    <source>
        <dbReference type="ARBA" id="ARBA00004429"/>
    </source>
</evidence>
<protein>
    <recommendedName>
        <fullName evidence="9">TRAP transporter small permease protein</fullName>
    </recommendedName>
</protein>
<name>A0ABX2T8P7_9PROT</name>
<comment type="subunit">
    <text evidence="9">The complex comprises the extracytoplasmic solute receptor protein and the two transmembrane proteins.</text>
</comment>
<feature type="transmembrane region" description="Helical" evidence="9">
    <location>
        <begin position="102"/>
        <end position="121"/>
    </location>
</feature>
<dbReference type="InterPro" id="IPR055348">
    <property type="entry name" value="DctQ"/>
</dbReference>
<keyword evidence="2 9" id="KW-0813">Transport</keyword>
<keyword evidence="12" id="KW-1185">Reference proteome</keyword>
<comment type="caution">
    <text evidence="9">Lacks conserved residue(s) required for the propagation of feature annotation.</text>
</comment>
<accession>A0ABX2T8P7</accession>
<evidence type="ECO:0000256" key="2">
    <source>
        <dbReference type="ARBA" id="ARBA00022448"/>
    </source>
</evidence>
<dbReference type="InterPro" id="IPR007387">
    <property type="entry name" value="TRAP_DctQ"/>
</dbReference>
<feature type="domain" description="Tripartite ATP-independent periplasmic transporters DctQ component" evidence="10">
    <location>
        <begin position="2"/>
        <end position="129"/>
    </location>
</feature>
<dbReference type="PANTHER" id="PTHR35011">
    <property type="entry name" value="2,3-DIKETO-L-GULONATE TRAP TRANSPORTER SMALL PERMEASE PROTEIN YIAM"/>
    <property type="match status" value="1"/>
</dbReference>
<gene>
    <name evidence="11" type="ORF">HND93_07880</name>
</gene>
<comment type="caution">
    <text evidence="11">The sequence shown here is derived from an EMBL/GenBank/DDBJ whole genome shotgun (WGS) entry which is preliminary data.</text>
</comment>
<comment type="function">
    <text evidence="9">Part of the tripartite ATP-independent periplasmic (TRAP) transport system.</text>
</comment>